<dbReference type="Proteomes" id="UP001595989">
    <property type="component" value="Unassembled WGS sequence"/>
</dbReference>
<feature type="domain" description="ABC transporter substrate-binding protein PnrA-like" evidence="7">
    <location>
        <begin position="30"/>
        <end position="311"/>
    </location>
</feature>
<dbReference type="InterPro" id="IPR028082">
    <property type="entry name" value="Peripla_BP_I"/>
</dbReference>
<keyword evidence="6" id="KW-0449">Lipoprotein</keyword>
<dbReference type="SUPFAM" id="SSF53822">
    <property type="entry name" value="Periplasmic binding protein-like I"/>
    <property type="match status" value="1"/>
</dbReference>
<name>A0ABV9DMV3_9BACI</name>
<comment type="similarity">
    <text evidence="2">Belongs to the BMP lipoprotein family.</text>
</comment>
<dbReference type="PANTHER" id="PTHR34296">
    <property type="entry name" value="TRANSCRIPTIONAL ACTIVATOR PROTEIN MED"/>
    <property type="match status" value="1"/>
</dbReference>
<evidence type="ECO:0000313" key="8">
    <source>
        <dbReference type="EMBL" id="MFC4559305.1"/>
    </source>
</evidence>
<dbReference type="Pfam" id="PF02608">
    <property type="entry name" value="Bmp"/>
    <property type="match status" value="1"/>
</dbReference>
<dbReference type="InterPro" id="IPR003760">
    <property type="entry name" value="PnrA-like"/>
</dbReference>
<evidence type="ECO:0000256" key="3">
    <source>
        <dbReference type="ARBA" id="ARBA00022475"/>
    </source>
</evidence>
<dbReference type="PROSITE" id="PS51257">
    <property type="entry name" value="PROKAR_LIPOPROTEIN"/>
    <property type="match status" value="1"/>
</dbReference>
<keyword evidence="3" id="KW-1003">Cell membrane</keyword>
<keyword evidence="9" id="KW-1185">Reference proteome</keyword>
<dbReference type="InterPro" id="IPR050957">
    <property type="entry name" value="BMP_lipoprotein"/>
</dbReference>
<organism evidence="8 9">
    <name type="scientific">Virgibacillus kekensis</name>
    <dbReference type="NCBI Taxonomy" id="202261"/>
    <lineage>
        <taxon>Bacteria</taxon>
        <taxon>Bacillati</taxon>
        <taxon>Bacillota</taxon>
        <taxon>Bacilli</taxon>
        <taxon>Bacillales</taxon>
        <taxon>Bacillaceae</taxon>
        <taxon>Virgibacillus</taxon>
    </lineage>
</organism>
<dbReference type="EMBL" id="JBHSFU010000007">
    <property type="protein sequence ID" value="MFC4559305.1"/>
    <property type="molecule type" value="Genomic_DNA"/>
</dbReference>
<accession>A0ABV9DMV3</accession>
<comment type="subcellular location">
    <subcellularLocation>
        <location evidence="1">Cell membrane</location>
        <topology evidence="1">Lipid-anchor</topology>
    </subcellularLocation>
</comment>
<comment type="caution">
    <text evidence="8">The sequence shown here is derived from an EMBL/GenBank/DDBJ whole genome shotgun (WGS) entry which is preliminary data.</text>
</comment>
<dbReference type="Gene3D" id="3.40.50.2300">
    <property type="match status" value="2"/>
</dbReference>
<protein>
    <submittedName>
        <fullName evidence="8">BMP family ABC transporter substrate-binding protein</fullName>
    </submittedName>
</protein>
<evidence type="ECO:0000256" key="5">
    <source>
        <dbReference type="ARBA" id="ARBA00023136"/>
    </source>
</evidence>
<gene>
    <name evidence="8" type="ORF">ACFO3D_13985</name>
</gene>
<dbReference type="RefSeq" id="WP_390297342.1">
    <property type="nucleotide sequence ID" value="NZ_JBHSFU010000007.1"/>
</dbReference>
<evidence type="ECO:0000256" key="4">
    <source>
        <dbReference type="ARBA" id="ARBA00022729"/>
    </source>
</evidence>
<dbReference type="CDD" id="cd06353">
    <property type="entry name" value="PBP1_Med-like"/>
    <property type="match status" value="1"/>
</dbReference>
<evidence type="ECO:0000256" key="6">
    <source>
        <dbReference type="ARBA" id="ARBA00023288"/>
    </source>
</evidence>
<evidence type="ECO:0000256" key="1">
    <source>
        <dbReference type="ARBA" id="ARBA00004193"/>
    </source>
</evidence>
<reference evidence="9" key="1">
    <citation type="journal article" date="2019" name="Int. J. Syst. Evol. Microbiol.">
        <title>The Global Catalogue of Microorganisms (GCM) 10K type strain sequencing project: providing services to taxonomists for standard genome sequencing and annotation.</title>
        <authorList>
            <consortium name="The Broad Institute Genomics Platform"/>
            <consortium name="The Broad Institute Genome Sequencing Center for Infectious Disease"/>
            <person name="Wu L."/>
            <person name="Ma J."/>
        </authorList>
    </citation>
    <scope>NUCLEOTIDE SEQUENCE [LARGE SCALE GENOMIC DNA]</scope>
    <source>
        <strain evidence="9">CGMCC 4.7426</strain>
    </source>
</reference>
<evidence type="ECO:0000313" key="9">
    <source>
        <dbReference type="Proteomes" id="UP001595989"/>
    </source>
</evidence>
<evidence type="ECO:0000256" key="2">
    <source>
        <dbReference type="ARBA" id="ARBA00008610"/>
    </source>
</evidence>
<keyword evidence="5" id="KW-0472">Membrane</keyword>
<keyword evidence="4" id="KW-0732">Signal</keyword>
<evidence type="ECO:0000259" key="7">
    <source>
        <dbReference type="Pfam" id="PF02608"/>
    </source>
</evidence>
<sequence>MLRQLHIIILFAVTILLLSGCSDFFDEGNIQRVGMLVENSVHDEPWAQKGYKGLQAISEEFEVDVFFKENIQTEQDLREAVEDLSNRGVNLIFGHSSTYGKFFEDISASYPSIHFVYFNGGYFGEDLTSLNFNSHAMGFFGGMVAGKMTESNQVGIIGAYEWQPEIEGFFEGVKYQNPDAEVHFNYVHSWNDKKKALKQYKEMREKGVDVFYPTGDIYSEAIIKQAAEDGVYAIGYVTDQADIDKKTVLTSTVQHVEDLYVLIAEQFNEGELRGGVMTFDFQDEVISLGKFSPDVPEDFREKVMDEVEAYKDTGLLPNERQ</sequence>
<proteinExistence type="inferred from homology"/>
<dbReference type="PANTHER" id="PTHR34296:SF2">
    <property type="entry name" value="ABC TRANSPORTER GUANOSINE-BINDING PROTEIN NUPN"/>
    <property type="match status" value="1"/>
</dbReference>